<protein>
    <submittedName>
        <fullName evidence="1">Uncharacterized protein</fullName>
    </submittedName>
</protein>
<organism evidence="1">
    <name type="scientific">Rhizophora mucronata</name>
    <name type="common">Asiatic mangrove</name>
    <dbReference type="NCBI Taxonomy" id="61149"/>
    <lineage>
        <taxon>Eukaryota</taxon>
        <taxon>Viridiplantae</taxon>
        <taxon>Streptophyta</taxon>
        <taxon>Embryophyta</taxon>
        <taxon>Tracheophyta</taxon>
        <taxon>Spermatophyta</taxon>
        <taxon>Magnoliopsida</taxon>
        <taxon>eudicotyledons</taxon>
        <taxon>Gunneridae</taxon>
        <taxon>Pentapetalae</taxon>
        <taxon>rosids</taxon>
        <taxon>fabids</taxon>
        <taxon>Malpighiales</taxon>
        <taxon>Rhizophoraceae</taxon>
        <taxon>Rhizophora</taxon>
    </lineage>
</organism>
<sequence>MNMSKSNLLLCCSAIIHELQKDKCTISNMHNDMHIYICVILS</sequence>
<accession>A0A2P2PVD1</accession>
<dbReference type="EMBL" id="GGEC01078217">
    <property type="protein sequence ID" value="MBX58701.1"/>
    <property type="molecule type" value="Transcribed_RNA"/>
</dbReference>
<evidence type="ECO:0000313" key="1">
    <source>
        <dbReference type="EMBL" id="MBX58701.1"/>
    </source>
</evidence>
<dbReference type="AlphaFoldDB" id="A0A2P2PVD1"/>
<proteinExistence type="predicted"/>
<reference evidence="1" key="1">
    <citation type="submission" date="2018-02" db="EMBL/GenBank/DDBJ databases">
        <title>Rhizophora mucronata_Transcriptome.</title>
        <authorList>
            <person name="Meera S.P."/>
            <person name="Sreeshan A."/>
            <person name="Augustine A."/>
        </authorList>
    </citation>
    <scope>NUCLEOTIDE SEQUENCE</scope>
    <source>
        <tissue evidence="1">Leaf</tissue>
    </source>
</reference>
<name>A0A2P2PVD1_RHIMU</name>